<dbReference type="AlphaFoldDB" id="A0A3L8DXB1"/>
<keyword evidence="4" id="KW-0547">Nucleotide-binding</keyword>
<feature type="region of interest" description="Disordered" evidence="14">
    <location>
        <begin position="407"/>
        <end position="480"/>
    </location>
</feature>
<evidence type="ECO:0000256" key="8">
    <source>
        <dbReference type="ARBA" id="ARBA00022833"/>
    </source>
</evidence>
<keyword evidence="8" id="KW-0862">Zinc</keyword>
<evidence type="ECO:0000256" key="10">
    <source>
        <dbReference type="ARBA" id="ARBA00023125"/>
    </source>
</evidence>
<dbReference type="Gene3D" id="3.30.40.10">
    <property type="entry name" value="Zinc/RING finger domain, C3HC4 (zinc finger)"/>
    <property type="match status" value="1"/>
</dbReference>
<reference evidence="16 17" key="1">
    <citation type="journal article" date="2018" name="Genome Res.">
        <title>The genomic architecture and molecular evolution of ant odorant receptors.</title>
        <authorList>
            <person name="McKenzie S.K."/>
            <person name="Kronauer D.J.C."/>
        </authorList>
    </citation>
    <scope>NUCLEOTIDE SEQUENCE [LARGE SCALE GENOMIC DNA]</scope>
    <source>
        <strain evidence="16">Clonal line C1</strain>
    </source>
</reference>
<evidence type="ECO:0000256" key="4">
    <source>
        <dbReference type="ARBA" id="ARBA00022741"/>
    </source>
</evidence>
<evidence type="ECO:0000256" key="6">
    <source>
        <dbReference type="ARBA" id="ARBA00022771"/>
    </source>
</evidence>
<dbReference type="GO" id="GO:0006281">
    <property type="term" value="P:DNA repair"/>
    <property type="evidence" value="ECO:0007669"/>
    <property type="project" value="UniProtKB-KW"/>
</dbReference>
<dbReference type="GO" id="GO:0031490">
    <property type="term" value="F:chromatin DNA binding"/>
    <property type="evidence" value="ECO:0007669"/>
    <property type="project" value="TreeGrafter"/>
</dbReference>
<comment type="similarity">
    <text evidence="2">Belongs to the SNF2/RAD54 helicase family.</text>
</comment>
<dbReference type="Pfam" id="PF17981">
    <property type="entry name" value="ADD_ATRX"/>
    <property type="match status" value="1"/>
</dbReference>
<dbReference type="GO" id="GO:0031297">
    <property type="term" value="P:replication fork processing"/>
    <property type="evidence" value="ECO:0007669"/>
    <property type="project" value="TreeGrafter"/>
</dbReference>
<feature type="compositionally biased region" description="Polar residues" evidence="14">
    <location>
        <begin position="908"/>
        <end position="934"/>
    </location>
</feature>
<dbReference type="PANTHER" id="PTHR46357">
    <property type="entry name" value="TRANSCRIPTIONAL REGULATOR ATRX"/>
    <property type="match status" value="1"/>
</dbReference>
<keyword evidence="3" id="KW-0479">Metal-binding</keyword>
<evidence type="ECO:0000259" key="15">
    <source>
        <dbReference type="PROSITE" id="PS51533"/>
    </source>
</evidence>
<evidence type="ECO:0000256" key="9">
    <source>
        <dbReference type="ARBA" id="ARBA00022840"/>
    </source>
</evidence>
<dbReference type="InterPro" id="IPR052131">
    <property type="entry name" value="ATRX_domain-containing"/>
</dbReference>
<feature type="compositionally biased region" description="Polar residues" evidence="14">
    <location>
        <begin position="407"/>
        <end position="422"/>
    </location>
</feature>
<dbReference type="PROSITE" id="PS51533">
    <property type="entry name" value="ADD"/>
    <property type="match status" value="1"/>
</dbReference>
<dbReference type="Proteomes" id="UP000279307">
    <property type="component" value="Chromosome 3"/>
</dbReference>
<protein>
    <recommendedName>
        <fullName evidence="15">PHD-type domain-containing protein</fullName>
    </recommendedName>
</protein>
<evidence type="ECO:0000256" key="14">
    <source>
        <dbReference type="SAM" id="MobiDB-lite"/>
    </source>
</evidence>
<keyword evidence="11" id="KW-0234">DNA repair</keyword>
<evidence type="ECO:0000256" key="1">
    <source>
        <dbReference type="ARBA" id="ARBA00004123"/>
    </source>
</evidence>
<feature type="compositionally biased region" description="Acidic residues" evidence="14">
    <location>
        <begin position="829"/>
        <end position="838"/>
    </location>
</feature>
<dbReference type="GO" id="GO:0005721">
    <property type="term" value="C:pericentric heterochromatin"/>
    <property type="evidence" value="ECO:0007669"/>
    <property type="project" value="TreeGrafter"/>
</dbReference>
<evidence type="ECO:0000256" key="11">
    <source>
        <dbReference type="ARBA" id="ARBA00023204"/>
    </source>
</evidence>
<dbReference type="GO" id="GO:0005524">
    <property type="term" value="F:ATP binding"/>
    <property type="evidence" value="ECO:0007669"/>
    <property type="project" value="UniProtKB-KW"/>
</dbReference>
<gene>
    <name evidence="16" type="ORF">DMN91_003169</name>
</gene>
<evidence type="ECO:0000256" key="3">
    <source>
        <dbReference type="ARBA" id="ARBA00022723"/>
    </source>
</evidence>
<dbReference type="GO" id="GO:0010468">
    <property type="term" value="P:regulation of gene expression"/>
    <property type="evidence" value="ECO:0007669"/>
    <property type="project" value="UniProtKB-ARBA"/>
</dbReference>
<dbReference type="GO" id="GO:0003678">
    <property type="term" value="F:DNA helicase activity"/>
    <property type="evidence" value="ECO:0007669"/>
    <property type="project" value="UniProtKB-EC"/>
</dbReference>
<evidence type="ECO:0000256" key="2">
    <source>
        <dbReference type="ARBA" id="ARBA00007025"/>
    </source>
</evidence>
<dbReference type="PANTHER" id="PTHR46357:SF1">
    <property type="entry name" value="TRANSCRIPTIONAL REGULATOR ATRX"/>
    <property type="match status" value="1"/>
</dbReference>
<keyword evidence="5" id="KW-0227">DNA damage</keyword>
<dbReference type="GO" id="GO:0016787">
    <property type="term" value="F:hydrolase activity"/>
    <property type="evidence" value="ECO:0007669"/>
    <property type="project" value="UniProtKB-KW"/>
</dbReference>
<organism evidence="16 17">
    <name type="scientific">Ooceraea biroi</name>
    <name type="common">Clonal raider ant</name>
    <name type="synonym">Cerapachys biroi</name>
    <dbReference type="NCBI Taxonomy" id="2015173"/>
    <lineage>
        <taxon>Eukaryota</taxon>
        <taxon>Metazoa</taxon>
        <taxon>Ecdysozoa</taxon>
        <taxon>Arthropoda</taxon>
        <taxon>Hexapoda</taxon>
        <taxon>Insecta</taxon>
        <taxon>Pterygota</taxon>
        <taxon>Neoptera</taxon>
        <taxon>Endopterygota</taxon>
        <taxon>Hymenoptera</taxon>
        <taxon>Apocrita</taxon>
        <taxon>Aculeata</taxon>
        <taxon>Formicoidea</taxon>
        <taxon>Formicidae</taxon>
        <taxon>Dorylinae</taxon>
        <taxon>Ooceraea</taxon>
    </lineage>
</organism>
<comment type="subcellular location">
    <subcellularLocation>
        <location evidence="1">Nucleus</location>
    </subcellularLocation>
</comment>
<keyword evidence="7" id="KW-0378">Hydrolase</keyword>
<dbReference type="InterPro" id="IPR025766">
    <property type="entry name" value="ADD"/>
</dbReference>
<name>A0A3L8DXB1_OOCBI</name>
<evidence type="ECO:0000313" key="16">
    <source>
        <dbReference type="EMBL" id="RLU25077.1"/>
    </source>
</evidence>
<dbReference type="InterPro" id="IPR041430">
    <property type="entry name" value="ADD_ATRX"/>
</dbReference>
<dbReference type="OrthoDB" id="6286493at2759"/>
<comment type="catalytic activity">
    <reaction evidence="13">
        <text>ATP + H2O = ADP + phosphate + H(+)</text>
        <dbReference type="Rhea" id="RHEA:13065"/>
        <dbReference type="ChEBI" id="CHEBI:15377"/>
        <dbReference type="ChEBI" id="CHEBI:15378"/>
        <dbReference type="ChEBI" id="CHEBI:30616"/>
        <dbReference type="ChEBI" id="CHEBI:43474"/>
        <dbReference type="ChEBI" id="CHEBI:456216"/>
        <dbReference type="EC" id="3.6.4.12"/>
    </reaction>
</comment>
<proteinExistence type="inferred from homology"/>
<dbReference type="GO" id="GO:0006338">
    <property type="term" value="P:chromatin remodeling"/>
    <property type="evidence" value="ECO:0007669"/>
    <property type="project" value="TreeGrafter"/>
</dbReference>
<dbReference type="EMBL" id="QOIP01000003">
    <property type="protein sequence ID" value="RLU25077.1"/>
    <property type="molecule type" value="Genomic_DNA"/>
</dbReference>
<evidence type="ECO:0000256" key="13">
    <source>
        <dbReference type="ARBA" id="ARBA00047995"/>
    </source>
</evidence>
<feature type="compositionally biased region" description="Acidic residues" evidence="14">
    <location>
        <begin position="935"/>
        <end position="944"/>
    </location>
</feature>
<feature type="compositionally biased region" description="Low complexity" evidence="14">
    <location>
        <begin position="431"/>
        <end position="448"/>
    </location>
</feature>
<dbReference type="GO" id="GO:0005634">
    <property type="term" value="C:nucleus"/>
    <property type="evidence" value="ECO:0007669"/>
    <property type="project" value="UniProtKB-SubCell"/>
</dbReference>
<evidence type="ECO:0000256" key="12">
    <source>
        <dbReference type="ARBA" id="ARBA00023242"/>
    </source>
</evidence>
<evidence type="ECO:0000256" key="5">
    <source>
        <dbReference type="ARBA" id="ARBA00022763"/>
    </source>
</evidence>
<feature type="domain" description="PHD-type" evidence="15">
    <location>
        <begin position="94"/>
        <end position="232"/>
    </location>
</feature>
<evidence type="ECO:0000313" key="17">
    <source>
        <dbReference type="Proteomes" id="UP000279307"/>
    </source>
</evidence>
<dbReference type="GO" id="GO:0008270">
    <property type="term" value="F:zinc ion binding"/>
    <property type="evidence" value="ECO:0007669"/>
    <property type="project" value="UniProtKB-KW"/>
</dbReference>
<feature type="region of interest" description="Disordered" evidence="14">
    <location>
        <begin position="897"/>
        <end position="944"/>
    </location>
</feature>
<feature type="compositionally biased region" description="Polar residues" evidence="14">
    <location>
        <begin position="812"/>
        <end position="826"/>
    </location>
</feature>
<keyword evidence="10" id="KW-0238">DNA-binding</keyword>
<feature type="region of interest" description="Disordered" evidence="14">
    <location>
        <begin position="742"/>
        <end position="775"/>
    </location>
</feature>
<keyword evidence="9" id="KW-0067">ATP-binding</keyword>
<keyword evidence="6" id="KW-0863">Zinc-finger</keyword>
<keyword evidence="12" id="KW-0539">Nucleus</keyword>
<dbReference type="SUPFAM" id="SSF57903">
    <property type="entry name" value="FYVE/PHD zinc finger"/>
    <property type="match status" value="1"/>
</dbReference>
<accession>A0A3L8DXB1</accession>
<evidence type="ECO:0000256" key="7">
    <source>
        <dbReference type="ARBA" id="ARBA00022801"/>
    </source>
</evidence>
<dbReference type="InterPro" id="IPR011011">
    <property type="entry name" value="Znf_FYVE_PHD"/>
</dbReference>
<sequence>MDISSMLEVQVKEMKTEVDVKEDDDFNEQMMAGTRDFGSSECNSVAPNSNLPACHTDNFSATSGRATSTTSTAVAAISQEESSFYKLLFNERFNDIASVRFCRIHCTACNVHIGSAPAQIHNMFEHPMLHTLLCAKCREFYGNGTFEQGDDATDMFCRWCANGGNLYCCSYCSNTFCYKCIKRNFSSLIRKKIEADEKWKCFVCNPRDLYSARAMCWALLQHVQTVTRILKNDKNMSAKEMEEKMNLDESQCCTRRSKRRCRKAESNSEEEDETYFPKKLNGLSVNIKRKTKKIKSYSKYSNGTKRYMQSLVTPMPIRPRPALSMSMQTFTQTELPQSRVEHEKQIVKASESIVLPSPSVINTETTSRYSDSGIQPTFYQTFVNNTAGSSTYVQVSSAVKPATHQVSSAVKSTTHQVSSAVKPTTHHQIALSSLSSQPTSYQPSQLSQPQPPPPPNAMVSIPSPGKKRARPRLLVPGSKRSNLMLTPNIIDLDSDSDDDLRIVEQQNDSVDVDVNDKVVPVALTWENSDDDDVREQQPLRQMSASAGKDSSSFNAVMLRHRQDLDKILSDIVKKKVYLFCNLSNTTQDVELAIQEKVKNFCRCMHNTVLQLTGVNDRVVREYNGWIKSRRTIPDTPSSVDENASVIQENVEIPLDMTCVNDSEAESDSEKLSDHRIKKASDLVKNNTIILKDILFFKKDVVNRGVGTKLLYADKAIQVCDVAPCDYEKCIDYSVLNTADYGSETNDHDDDAETPKTNDDGGISKTSDDSGISKTKVEPQKTFGTYEEQFIYYLQYIEDHGIQIEDTEELTNPDETPSQELSVTSPFSFEDLDPDDESTGEQTKNNVQERNAENCVNSLLEDKKIDVPTNAVHKEITNESSNESNIDIKVAENKLQETNNHPTEEEAISTVSNNKDASSSQNSKDAISIETVASTENEECSIIDN</sequence>
<dbReference type="InterPro" id="IPR013083">
    <property type="entry name" value="Znf_RING/FYVE/PHD"/>
</dbReference>
<comment type="caution">
    <text evidence="16">The sequence shown here is derived from an EMBL/GenBank/DDBJ whole genome shotgun (WGS) entry which is preliminary data.</text>
</comment>
<dbReference type="CDD" id="cd11726">
    <property type="entry name" value="ADDz_ATRX"/>
    <property type="match status" value="1"/>
</dbReference>
<feature type="region of interest" description="Disordered" evidence="14">
    <location>
        <begin position="809"/>
        <end position="844"/>
    </location>
</feature>